<name>A0A5B0MCP9_PUCGR</name>
<accession>A0A5B0MCP9</accession>
<keyword evidence="3" id="KW-1185">Reference proteome</keyword>
<dbReference type="Proteomes" id="UP000324748">
    <property type="component" value="Unassembled WGS sequence"/>
</dbReference>
<evidence type="ECO:0000313" key="2">
    <source>
        <dbReference type="EMBL" id="KAA1074917.1"/>
    </source>
</evidence>
<dbReference type="AlphaFoldDB" id="A0A5B0MCP9"/>
<comment type="caution">
    <text evidence="2">The sequence shown here is derived from an EMBL/GenBank/DDBJ whole genome shotgun (WGS) entry which is preliminary data.</text>
</comment>
<gene>
    <name evidence="2" type="ORF">PGT21_024647</name>
</gene>
<proteinExistence type="predicted"/>
<feature type="region of interest" description="Disordered" evidence="1">
    <location>
        <begin position="57"/>
        <end position="87"/>
    </location>
</feature>
<reference evidence="2 3" key="1">
    <citation type="submission" date="2019-05" db="EMBL/GenBank/DDBJ databases">
        <title>Emergence of the Ug99 lineage of the wheat stem rust pathogen through somatic hybridization.</title>
        <authorList>
            <person name="Li F."/>
            <person name="Upadhyaya N.M."/>
            <person name="Sperschneider J."/>
            <person name="Matny O."/>
            <person name="Nguyen-Phuc H."/>
            <person name="Mago R."/>
            <person name="Raley C."/>
            <person name="Miller M.E."/>
            <person name="Silverstein K.A.T."/>
            <person name="Henningsen E."/>
            <person name="Hirsch C.D."/>
            <person name="Visser B."/>
            <person name="Pretorius Z.A."/>
            <person name="Steffenson B.J."/>
            <person name="Schwessinger B."/>
            <person name="Dodds P.N."/>
            <person name="Figueroa M."/>
        </authorList>
    </citation>
    <scope>NUCLEOTIDE SEQUENCE [LARGE SCALE GENOMIC DNA]</scope>
    <source>
        <strain evidence="2">21-0</strain>
    </source>
</reference>
<organism evidence="2 3">
    <name type="scientific">Puccinia graminis f. sp. tritici</name>
    <dbReference type="NCBI Taxonomy" id="56615"/>
    <lineage>
        <taxon>Eukaryota</taxon>
        <taxon>Fungi</taxon>
        <taxon>Dikarya</taxon>
        <taxon>Basidiomycota</taxon>
        <taxon>Pucciniomycotina</taxon>
        <taxon>Pucciniomycetes</taxon>
        <taxon>Pucciniales</taxon>
        <taxon>Pucciniaceae</taxon>
        <taxon>Puccinia</taxon>
    </lineage>
</organism>
<sequence length="131" mass="15113">MYHITHQPVSFASVICVGPRVPMHQLAYFQKVGYSVRSREVQRRLFRSFELDSQPVPVGKTLQRTQQGRLDAPVSDSDAHPWPSQRENTPMDVLCKLVLWAYPDNLKQYGPLQQGFVPASIFQCRPSWERT</sequence>
<dbReference type="EMBL" id="VSWC01000157">
    <property type="protein sequence ID" value="KAA1074917.1"/>
    <property type="molecule type" value="Genomic_DNA"/>
</dbReference>
<protein>
    <submittedName>
        <fullName evidence="2">Uncharacterized protein</fullName>
    </submittedName>
</protein>
<evidence type="ECO:0000256" key="1">
    <source>
        <dbReference type="SAM" id="MobiDB-lite"/>
    </source>
</evidence>
<evidence type="ECO:0000313" key="3">
    <source>
        <dbReference type="Proteomes" id="UP000324748"/>
    </source>
</evidence>